<dbReference type="OrthoDB" id="1243099at2759"/>
<name>A0A1S3ZMQ5_TOBAC</name>
<feature type="compositionally biased region" description="Basic and acidic residues" evidence="1">
    <location>
        <begin position="63"/>
        <end position="72"/>
    </location>
</feature>
<dbReference type="KEGG" id="nta:107788473"/>
<dbReference type="AlphaFoldDB" id="A0A1S3ZMQ5"/>
<reference evidence="2" key="1">
    <citation type="submission" date="2025-08" db="UniProtKB">
        <authorList>
            <consortium name="RefSeq"/>
        </authorList>
    </citation>
    <scope>IDENTIFICATION</scope>
</reference>
<gene>
    <name evidence="2" type="primary">LOC107788473</name>
</gene>
<dbReference type="RefSeq" id="XP_016465642.1">
    <property type="nucleotide sequence ID" value="XM_016610156.1"/>
</dbReference>
<evidence type="ECO:0000256" key="1">
    <source>
        <dbReference type="SAM" id="MobiDB-lite"/>
    </source>
</evidence>
<feature type="region of interest" description="Disordered" evidence="1">
    <location>
        <begin position="1"/>
        <end position="129"/>
    </location>
</feature>
<evidence type="ECO:0000313" key="2">
    <source>
        <dbReference type="RefSeq" id="XP_016465642.1"/>
    </source>
</evidence>
<feature type="compositionally biased region" description="Low complexity" evidence="1">
    <location>
        <begin position="190"/>
        <end position="202"/>
    </location>
</feature>
<organism evidence="2">
    <name type="scientific">Nicotiana tabacum</name>
    <name type="common">Common tobacco</name>
    <dbReference type="NCBI Taxonomy" id="4097"/>
    <lineage>
        <taxon>Eukaryota</taxon>
        <taxon>Viridiplantae</taxon>
        <taxon>Streptophyta</taxon>
        <taxon>Embryophyta</taxon>
        <taxon>Tracheophyta</taxon>
        <taxon>Spermatophyta</taxon>
        <taxon>Magnoliopsida</taxon>
        <taxon>eudicotyledons</taxon>
        <taxon>Gunneridae</taxon>
        <taxon>Pentapetalae</taxon>
        <taxon>asterids</taxon>
        <taxon>lamiids</taxon>
        <taxon>Solanales</taxon>
        <taxon>Solanaceae</taxon>
        <taxon>Nicotianoideae</taxon>
        <taxon>Nicotianeae</taxon>
        <taxon>Nicotiana</taxon>
    </lineage>
</organism>
<protein>
    <submittedName>
        <fullName evidence="2">Uncharacterized protein</fullName>
    </submittedName>
</protein>
<dbReference type="PaxDb" id="4097-A0A1S3ZMQ5"/>
<proteinExistence type="predicted"/>
<accession>A0A1S3ZMQ5</accession>
<sequence length="274" mass="30056">MRPPSGNDDFPTESPAPRQGEKKKRKRAPSSPNFEKKNPRRKLVRKSKESTSARAPSPNSLYRLRDESKGEGEAIDLVANVPSHLEGQWASEPEEGVTDLHQAREAEEEAETEASRDMGNAPKKELGVIEITDSPSFTESMYNEAQTVKERPIEGTHGADNPFRGFFDSVDLTATEDITGLGDLVITMKSPSSEESEPSSSPKLVNRFPAPSVDPERKCSITVSLSEDARVLSAPVGVASYLRCLVNEDDQAKMNEVDAPCLFNEAQQALNRVT</sequence>
<feature type="region of interest" description="Disordered" evidence="1">
    <location>
        <begin position="189"/>
        <end position="211"/>
    </location>
</feature>